<dbReference type="InterPro" id="IPR008584">
    <property type="entry name" value="CXXC_Zn-binding_euk"/>
</dbReference>
<evidence type="ECO:0000313" key="5">
    <source>
        <dbReference type="Proteomes" id="UP000747542"/>
    </source>
</evidence>
<dbReference type="SUPFAM" id="SSF141678">
    <property type="entry name" value="MAL13P1.257-like"/>
    <property type="match status" value="1"/>
</dbReference>
<keyword evidence="5" id="KW-1185">Reference proteome</keyword>
<proteinExistence type="inferred from homology"/>
<accession>A0A8J5K4Z3</accession>
<keyword evidence="3" id="KW-0862">Zinc</keyword>
<organism evidence="4 5">
    <name type="scientific">Homarus americanus</name>
    <name type="common">American lobster</name>
    <dbReference type="NCBI Taxonomy" id="6706"/>
    <lineage>
        <taxon>Eukaryota</taxon>
        <taxon>Metazoa</taxon>
        <taxon>Ecdysozoa</taxon>
        <taxon>Arthropoda</taxon>
        <taxon>Crustacea</taxon>
        <taxon>Multicrustacea</taxon>
        <taxon>Malacostraca</taxon>
        <taxon>Eumalacostraca</taxon>
        <taxon>Eucarida</taxon>
        <taxon>Decapoda</taxon>
        <taxon>Pleocyemata</taxon>
        <taxon>Astacidea</taxon>
        <taxon>Nephropoidea</taxon>
        <taxon>Nephropidae</taxon>
        <taxon>Homarus</taxon>
    </lineage>
</organism>
<dbReference type="PANTHER" id="PTHR12857">
    <property type="entry name" value="CXXC MOTIF CONTAINING ZINC BINDING PROTEIN"/>
    <property type="match status" value="1"/>
</dbReference>
<evidence type="ECO:0000256" key="2">
    <source>
        <dbReference type="ARBA" id="ARBA00022723"/>
    </source>
</evidence>
<dbReference type="EMBL" id="JAHLQT010021080">
    <property type="protein sequence ID" value="KAG7167981.1"/>
    <property type="molecule type" value="Genomic_DNA"/>
</dbReference>
<dbReference type="Proteomes" id="UP000747542">
    <property type="component" value="Unassembled WGS sequence"/>
</dbReference>
<evidence type="ECO:0000256" key="3">
    <source>
        <dbReference type="ARBA" id="ARBA00022833"/>
    </source>
</evidence>
<gene>
    <name evidence="4" type="primary">CZIB-L</name>
    <name evidence="4" type="ORF">Hamer_G018411</name>
</gene>
<reference evidence="4" key="1">
    <citation type="journal article" date="2021" name="Sci. Adv.">
        <title>The American lobster genome reveals insights on longevity, neural, and immune adaptations.</title>
        <authorList>
            <person name="Polinski J.M."/>
            <person name="Zimin A.V."/>
            <person name="Clark K.F."/>
            <person name="Kohn A.B."/>
            <person name="Sadowski N."/>
            <person name="Timp W."/>
            <person name="Ptitsyn A."/>
            <person name="Khanna P."/>
            <person name="Romanova D.Y."/>
            <person name="Williams P."/>
            <person name="Greenwood S.J."/>
            <person name="Moroz L.L."/>
            <person name="Walt D.R."/>
            <person name="Bodnar A.G."/>
        </authorList>
    </citation>
    <scope>NUCLEOTIDE SEQUENCE</scope>
    <source>
        <strain evidence="4">GMGI-L3</strain>
    </source>
</reference>
<dbReference type="PANTHER" id="PTHR12857:SF0">
    <property type="entry name" value="CXXC MOTIF CONTAINING ZINC BINDING PROTEIN"/>
    <property type="match status" value="1"/>
</dbReference>
<comment type="similarity">
    <text evidence="1">Belongs to the UPF0587 family.</text>
</comment>
<keyword evidence="2" id="KW-0479">Metal-binding</keyword>
<evidence type="ECO:0000256" key="1">
    <source>
        <dbReference type="ARBA" id="ARBA00007818"/>
    </source>
</evidence>
<dbReference type="AlphaFoldDB" id="A0A8J5K4Z3"/>
<name>A0A8J5K4Z3_HOMAM</name>
<sequence length="143" mass="16422">MPVYKVTIRAQFENVTNLEAPGEDFSEKWQYVSADEQVDTPKSRGTCNMAVKCKLCNRHSTLDVLRSRQQRYTAEDIPNFKEIIAFECRGISVVNFKFGDGWQCQGTDSKTPFTNLSLDEEWCEYDENANCPVGISELEYKID</sequence>
<dbReference type="Pfam" id="PF05907">
    <property type="entry name" value="CXXC_Zn-b_euk"/>
    <property type="match status" value="1"/>
</dbReference>
<dbReference type="GO" id="GO:0008270">
    <property type="term" value="F:zinc ion binding"/>
    <property type="evidence" value="ECO:0007669"/>
    <property type="project" value="TreeGrafter"/>
</dbReference>
<evidence type="ECO:0000313" key="4">
    <source>
        <dbReference type="EMBL" id="KAG7167981.1"/>
    </source>
</evidence>
<comment type="caution">
    <text evidence="4">The sequence shown here is derived from an EMBL/GenBank/DDBJ whole genome shotgun (WGS) entry which is preliminary data.</text>
</comment>
<protein>
    <submittedName>
        <fullName evidence="4">CXXC motif containing zinc binding protein-like</fullName>
    </submittedName>
</protein>